<feature type="compositionally biased region" description="Basic and acidic residues" evidence="1">
    <location>
        <begin position="947"/>
        <end position="967"/>
    </location>
</feature>
<keyword evidence="3" id="KW-1185">Reference proteome</keyword>
<feature type="compositionally biased region" description="Pro residues" evidence="1">
    <location>
        <begin position="179"/>
        <end position="196"/>
    </location>
</feature>
<feature type="compositionally biased region" description="Polar residues" evidence="1">
    <location>
        <begin position="118"/>
        <end position="130"/>
    </location>
</feature>
<feature type="compositionally biased region" description="Low complexity" evidence="1">
    <location>
        <begin position="518"/>
        <end position="528"/>
    </location>
</feature>
<accession>A0A0C9X140</accession>
<protein>
    <submittedName>
        <fullName evidence="2">Uncharacterized protein</fullName>
    </submittedName>
</protein>
<evidence type="ECO:0000313" key="2">
    <source>
        <dbReference type="EMBL" id="KIJ94978.1"/>
    </source>
</evidence>
<feature type="compositionally biased region" description="Polar residues" evidence="1">
    <location>
        <begin position="679"/>
        <end position="690"/>
    </location>
</feature>
<dbReference type="STRING" id="1095629.A0A0C9X140"/>
<feature type="compositionally biased region" description="Low complexity" evidence="1">
    <location>
        <begin position="477"/>
        <end position="495"/>
    </location>
</feature>
<feature type="region of interest" description="Disordered" evidence="1">
    <location>
        <begin position="679"/>
        <end position="874"/>
    </location>
</feature>
<dbReference type="Proteomes" id="UP000054477">
    <property type="component" value="Unassembled WGS sequence"/>
</dbReference>
<feature type="compositionally biased region" description="Low complexity" evidence="1">
    <location>
        <begin position="541"/>
        <end position="564"/>
    </location>
</feature>
<feature type="region of interest" description="Disordered" evidence="1">
    <location>
        <begin position="888"/>
        <end position="981"/>
    </location>
</feature>
<feature type="compositionally biased region" description="Low complexity" evidence="1">
    <location>
        <begin position="1141"/>
        <end position="1158"/>
    </location>
</feature>
<evidence type="ECO:0000313" key="3">
    <source>
        <dbReference type="Proteomes" id="UP000054477"/>
    </source>
</evidence>
<feature type="compositionally biased region" description="Basic and acidic residues" evidence="1">
    <location>
        <begin position="298"/>
        <end position="312"/>
    </location>
</feature>
<feature type="compositionally biased region" description="Pro residues" evidence="1">
    <location>
        <begin position="456"/>
        <end position="467"/>
    </location>
</feature>
<feature type="compositionally biased region" description="Polar residues" evidence="1">
    <location>
        <begin position="754"/>
        <end position="776"/>
    </location>
</feature>
<feature type="compositionally biased region" description="Low complexity" evidence="1">
    <location>
        <begin position="627"/>
        <end position="640"/>
    </location>
</feature>
<feature type="compositionally biased region" description="Polar residues" evidence="1">
    <location>
        <begin position="1159"/>
        <end position="1168"/>
    </location>
</feature>
<feature type="compositionally biased region" description="Low complexity" evidence="1">
    <location>
        <begin position="197"/>
        <end position="210"/>
    </location>
</feature>
<evidence type="ECO:0000256" key="1">
    <source>
        <dbReference type="SAM" id="MobiDB-lite"/>
    </source>
</evidence>
<feature type="region of interest" description="Disordered" evidence="1">
    <location>
        <begin position="517"/>
        <end position="589"/>
    </location>
</feature>
<feature type="compositionally biased region" description="Low complexity" evidence="1">
    <location>
        <begin position="1169"/>
        <end position="1189"/>
    </location>
</feature>
<feature type="compositionally biased region" description="Polar residues" evidence="1">
    <location>
        <begin position="414"/>
        <end position="437"/>
    </location>
</feature>
<feature type="compositionally biased region" description="Low complexity" evidence="1">
    <location>
        <begin position="574"/>
        <end position="589"/>
    </location>
</feature>
<feature type="compositionally biased region" description="Polar residues" evidence="1">
    <location>
        <begin position="823"/>
        <end position="841"/>
    </location>
</feature>
<feature type="region of interest" description="Disordered" evidence="1">
    <location>
        <begin position="1388"/>
        <end position="1408"/>
    </location>
</feature>
<feature type="compositionally biased region" description="Basic and acidic residues" evidence="1">
    <location>
        <begin position="904"/>
        <end position="914"/>
    </location>
</feature>
<feature type="region of interest" description="Disordered" evidence="1">
    <location>
        <begin position="627"/>
        <end position="659"/>
    </location>
</feature>
<feature type="compositionally biased region" description="Low complexity" evidence="1">
    <location>
        <begin position="27"/>
        <end position="46"/>
    </location>
</feature>
<gene>
    <name evidence="2" type="ORF">K443DRAFT_340883</name>
</gene>
<organism evidence="2 3">
    <name type="scientific">Laccaria amethystina LaAM-08-1</name>
    <dbReference type="NCBI Taxonomy" id="1095629"/>
    <lineage>
        <taxon>Eukaryota</taxon>
        <taxon>Fungi</taxon>
        <taxon>Dikarya</taxon>
        <taxon>Basidiomycota</taxon>
        <taxon>Agaricomycotina</taxon>
        <taxon>Agaricomycetes</taxon>
        <taxon>Agaricomycetidae</taxon>
        <taxon>Agaricales</taxon>
        <taxon>Agaricineae</taxon>
        <taxon>Hydnangiaceae</taxon>
        <taxon>Laccaria</taxon>
    </lineage>
</organism>
<dbReference type="EMBL" id="KN838772">
    <property type="protein sequence ID" value="KIJ94978.1"/>
    <property type="molecule type" value="Genomic_DNA"/>
</dbReference>
<reference evidence="2 3" key="1">
    <citation type="submission" date="2014-04" db="EMBL/GenBank/DDBJ databases">
        <authorList>
            <consortium name="DOE Joint Genome Institute"/>
            <person name="Kuo A."/>
            <person name="Kohler A."/>
            <person name="Nagy L.G."/>
            <person name="Floudas D."/>
            <person name="Copeland A."/>
            <person name="Barry K.W."/>
            <person name="Cichocki N."/>
            <person name="Veneault-Fourrey C."/>
            <person name="LaButti K."/>
            <person name="Lindquist E.A."/>
            <person name="Lipzen A."/>
            <person name="Lundell T."/>
            <person name="Morin E."/>
            <person name="Murat C."/>
            <person name="Sun H."/>
            <person name="Tunlid A."/>
            <person name="Henrissat B."/>
            <person name="Grigoriev I.V."/>
            <person name="Hibbett D.S."/>
            <person name="Martin F."/>
            <person name="Nordberg H.P."/>
            <person name="Cantor M.N."/>
            <person name="Hua S.X."/>
        </authorList>
    </citation>
    <scope>NUCLEOTIDE SEQUENCE [LARGE SCALE GENOMIC DNA]</scope>
    <source>
        <strain evidence="2 3">LaAM-08-1</strain>
    </source>
</reference>
<feature type="compositionally biased region" description="Polar residues" evidence="1">
    <location>
        <begin position="330"/>
        <end position="341"/>
    </location>
</feature>
<feature type="compositionally biased region" description="Low complexity" evidence="1">
    <location>
        <begin position="842"/>
        <end position="851"/>
    </location>
</feature>
<feature type="region of interest" description="Disordered" evidence="1">
    <location>
        <begin position="1137"/>
        <end position="1219"/>
    </location>
</feature>
<reference evidence="3" key="2">
    <citation type="submission" date="2015-01" db="EMBL/GenBank/DDBJ databases">
        <title>Evolutionary Origins and Diversification of the Mycorrhizal Mutualists.</title>
        <authorList>
            <consortium name="DOE Joint Genome Institute"/>
            <consortium name="Mycorrhizal Genomics Consortium"/>
            <person name="Kohler A."/>
            <person name="Kuo A."/>
            <person name="Nagy L.G."/>
            <person name="Floudas D."/>
            <person name="Copeland A."/>
            <person name="Barry K.W."/>
            <person name="Cichocki N."/>
            <person name="Veneault-Fourrey C."/>
            <person name="LaButti K."/>
            <person name="Lindquist E.A."/>
            <person name="Lipzen A."/>
            <person name="Lundell T."/>
            <person name="Morin E."/>
            <person name="Murat C."/>
            <person name="Riley R."/>
            <person name="Ohm R."/>
            <person name="Sun H."/>
            <person name="Tunlid A."/>
            <person name="Henrissat B."/>
            <person name="Grigoriev I.V."/>
            <person name="Hibbett D.S."/>
            <person name="Martin F."/>
        </authorList>
    </citation>
    <scope>NUCLEOTIDE SEQUENCE [LARGE SCALE GENOMIC DNA]</scope>
    <source>
        <strain evidence="3">LaAM-08-1</strain>
    </source>
</reference>
<dbReference type="OrthoDB" id="3365519at2759"/>
<feature type="region of interest" description="Disordered" evidence="1">
    <location>
        <begin position="27"/>
        <end position="498"/>
    </location>
</feature>
<sequence length="1509" mass="163758">MAGFLRRKNKQPTVNVVADTATSTLKPATTTTTTTKKGGTPLFTKFATTKSTDDVPRIVSSPMSLAASNRGGGGGGGASALEGGNRRRSNSQVSGNDPRGIVVTVPSGKPAPSRAPSLPSQSTYSLQSTQRAAGSARPPGPPPTYTTQHSAARAWRSSLVGREDKPLPPPNGNVGTQPPSSPSSPPPPTRSLPLPPSSQSQSQQQYLNPPGLSAYTHNASSNASSQTLAPHGSGSRLDTSDLRASSRLSGLDKEGSGGASTELSPEFAMFQEYSATNPSPQSSLGLNARGGQQQTQQDGKHARQEPSNRRSNEVPSRSTPHPIERELLSWSMNEPPSRSSPNPVPGSNEPWSSAAPASRERQDEEGVSSPLAKSQFDHQQTTTQANTMGNRASSPQGVVRHSTAMAGTSPPNPFNVNTTKRSASASAVTPRPSSSRALPQIMPLHGPPQSQQLQVPPQPLQPPPQPPLAHSHSSNIAQAQSSTASLSLRKSSASSPAPVQGKARIFAAMAATVDIGDSVVSPPSSSGHGQEKRGGMGMGNGQQQRVMNGQQQQHQQRVMNAQQRSMGDGQQRSMGNGQNGQQTMGNGQQTMMNGMDRGQLGQQQGMGARQLGQRMGSQQLGNGMGYQQQQQQLGNGTGHQRSMNGMGHQPSHHPQNGIHAQNEVQGHSFVLTHQQQNIGVDPRQQPQAPQKLSAPGPPISFHYPPQDPHGTPRTRTISTGSIRPDIQLFEKLGDRLPQKPPRGKKLSKTRNGPDRSSTTTLHTNDGSNGSLSSSMQHKFVGQRSPLKSGASQVQVQQAQAPLRPTTPQKPGRPTTPQKPGRPTTPSTHKTVRPTTPQTQKSARPTTPANRPTTPPVVQLDEDTIRNAGIELDDDPFARVEGVRMLKPAMKKGKVQNEADDGETADGHGQGHEEVESASSHHHHHQREAAGSVTVSPEDAKRARKEARRLEREREKGKEREKEKERMSEVGMDGSQEHEEAEEPVSSYYFNLAKLLSQHQVVKNLLEYMNFYEWCILSSISKEIRILLVQSPPLREEVLERFLKTVGYGRWGWNEPEPLSLSLQDLSDYMRGVSIPPHEYTRVANMYTHSLSIHPSDRDPSLNDAVRSLVASTRGYTRVVLRLRAQAEKEASIARTKPLYSPAPLSPSSTSASASRSTTKVNTYGSSSNARGPVSRPSSRAPSPTPSAFSHSHHGHGHVGQLPPNSQPQGYPLGMTQHAPSQTSLGFRSPLFRLRRAPLLRVFVPSVEGDWLSDKSVQECEEECKRAGVLHLMRVGDVVWDVAVGDEGNVGRLVWDGSYLIDLDYTYSPVGELPKYLPALAFPPSYFHRVIRSGPTVSNPIVHIDIGPWGEEIAANLQLLQDRIRTETPQGAYHNVVRWVHRSSFTIRPPTRKYAPPPPNSRGQTQVPRIPIPETENMFVDSGWYGTIVVETEGTNEALADLQERCGPGIFPSRPRGVNGHHPPGQFENRKVFRILREKRYCFYRALSFNQLELTPMFLQSSRRDLGKGC</sequence>
<proteinExistence type="predicted"/>
<feature type="compositionally biased region" description="Polar residues" evidence="1">
    <location>
        <begin position="215"/>
        <end position="228"/>
    </location>
</feature>
<dbReference type="HOGENOM" id="CLU_248276_0_0_1"/>
<feature type="compositionally biased region" description="Polar residues" evidence="1">
    <location>
        <begin position="273"/>
        <end position="297"/>
    </location>
</feature>
<name>A0A0C9X140_9AGAR</name>
<feature type="compositionally biased region" description="Polar residues" evidence="1">
    <location>
        <begin position="377"/>
        <end position="396"/>
    </location>
</feature>